<evidence type="ECO:0000259" key="26">
    <source>
        <dbReference type="PROSITE" id="PS51004"/>
    </source>
</evidence>
<evidence type="ECO:0000256" key="15">
    <source>
        <dbReference type="ARBA" id="ARBA00023137"/>
    </source>
</evidence>
<evidence type="ECO:0000256" key="13">
    <source>
        <dbReference type="ARBA" id="ARBA00022989"/>
    </source>
</evidence>
<keyword evidence="14 23" id="KW-0472">Membrane</keyword>
<evidence type="ECO:0000256" key="18">
    <source>
        <dbReference type="ARBA" id="ARBA00023180"/>
    </source>
</evidence>
<protein>
    <recommendedName>
        <fullName evidence="3">receptor protein-tyrosine kinase</fullName>
        <ecNumber evidence="3">2.7.10.1</ecNumber>
    </recommendedName>
</protein>
<dbReference type="InterPro" id="IPR020635">
    <property type="entry name" value="Tyr_kinase_cat_dom"/>
</dbReference>
<evidence type="ECO:0000259" key="25">
    <source>
        <dbReference type="PROSITE" id="PS50011"/>
    </source>
</evidence>
<evidence type="ECO:0000256" key="4">
    <source>
        <dbReference type="ARBA" id="ARBA00022553"/>
    </source>
</evidence>
<evidence type="ECO:0000256" key="14">
    <source>
        <dbReference type="ARBA" id="ARBA00023136"/>
    </source>
</evidence>
<organism evidence="27 28">
    <name type="scientific">Tychaedon coryphoeus</name>
    <name type="common">Karoo scrub-robin</name>
    <name type="synonym">Erythropygia coryphaeus</name>
    <dbReference type="NCBI Taxonomy" id="614051"/>
    <lineage>
        <taxon>Eukaryota</taxon>
        <taxon>Metazoa</taxon>
        <taxon>Chordata</taxon>
        <taxon>Craniata</taxon>
        <taxon>Vertebrata</taxon>
        <taxon>Euteleostomi</taxon>
        <taxon>Archelosauria</taxon>
        <taxon>Archosauria</taxon>
        <taxon>Dinosauria</taxon>
        <taxon>Saurischia</taxon>
        <taxon>Theropoda</taxon>
        <taxon>Coelurosauria</taxon>
        <taxon>Aves</taxon>
        <taxon>Neognathae</taxon>
        <taxon>Neoaves</taxon>
        <taxon>Telluraves</taxon>
        <taxon>Australaves</taxon>
        <taxon>Passeriformes</taxon>
        <taxon>Muscicapidae</taxon>
        <taxon>Cercotrichas</taxon>
    </lineage>
</organism>
<feature type="binding site" evidence="21">
    <location>
        <position position="1212"/>
    </location>
    <ligand>
        <name>ATP</name>
        <dbReference type="ChEBI" id="CHEBI:30616"/>
    </ligand>
</feature>
<dbReference type="SUPFAM" id="SSF101912">
    <property type="entry name" value="Sema domain"/>
    <property type="match status" value="1"/>
</dbReference>
<dbReference type="InterPro" id="IPR011009">
    <property type="entry name" value="Kinase-like_dom_sf"/>
</dbReference>
<dbReference type="InterPro" id="IPR015943">
    <property type="entry name" value="WD40/YVTN_repeat-like_dom_sf"/>
</dbReference>
<dbReference type="FunFam" id="2.60.40.10:FF:000679">
    <property type="entry name" value="Macrophage stimulating 1 receptor"/>
    <property type="match status" value="1"/>
</dbReference>
<keyword evidence="5" id="KW-0808">Transferase</keyword>
<evidence type="ECO:0000256" key="11">
    <source>
        <dbReference type="ARBA" id="ARBA00022840"/>
    </source>
</evidence>
<dbReference type="SMART" id="SM00219">
    <property type="entry name" value="TyrKc"/>
    <property type="match status" value="1"/>
</dbReference>
<evidence type="ECO:0000256" key="5">
    <source>
        <dbReference type="ARBA" id="ARBA00022679"/>
    </source>
</evidence>
<dbReference type="PANTHER" id="PTHR24416:SF564">
    <property type="entry name" value="MACROPHAGE-STIMULATING PROTEIN RECEPTOR"/>
    <property type="match status" value="1"/>
</dbReference>
<dbReference type="InterPro" id="IPR036352">
    <property type="entry name" value="Semap_dom_sf"/>
</dbReference>
<dbReference type="PROSITE" id="PS00107">
    <property type="entry name" value="PROTEIN_KINASE_ATP"/>
    <property type="match status" value="1"/>
</dbReference>
<evidence type="ECO:0000256" key="20">
    <source>
        <dbReference type="PROSITE-ProRule" id="PRU00352"/>
    </source>
</evidence>
<dbReference type="Pfam" id="PF01833">
    <property type="entry name" value="TIG"/>
    <property type="match status" value="1"/>
</dbReference>
<dbReference type="InterPro" id="IPR002165">
    <property type="entry name" value="Plexin_repeat"/>
</dbReference>
<keyword evidence="4" id="KW-0597">Phosphoprotein</keyword>
<keyword evidence="11 21" id="KW-0067">ATP-binding</keyword>
<dbReference type="Gene3D" id="2.130.10.10">
    <property type="entry name" value="YVTN repeat-like/Quinoprotein amine dehydrogenase"/>
    <property type="match status" value="1"/>
</dbReference>
<dbReference type="GO" id="GO:0005886">
    <property type="term" value="C:plasma membrane"/>
    <property type="evidence" value="ECO:0007669"/>
    <property type="project" value="TreeGrafter"/>
</dbReference>
<dbReference type="PROSITE" id="PS00109">
    <property type="entry name" value="PROTEIN_KINASE_TYR"/>
    <property type="match status" value="1"/>
</dbReference>
<keyword evidence="12" id="KW-0832">Ubl conjugation</keyword>
<keyword evidence="16" id="KW-1015">Disulfide bond</keyword>
<keyword evidence="15" id="KW-0829">Tyrosine-protein kinase</keyword>
<feature type="region of interest" description="Disordered" evidence="22">
    <location>
        <begin position="1464"/>
        <end position="1501"/>
    </location>
</feature>
<dbReference type="InterPro" id="IPR013783">
    <property type="entry name" value="Ig-like_fold"/>
</dbReference>
<keyword evidence="7 24" id="KW-0732">Signal</keyword>
<keyword evidence="17" id="KW-0675">Receptor</keyword>
<evidence type="ECO:0000256" key="19">
    <source>
        <dbReference type="ARBA" id="ARBA00051243"/>
    </source>
</evidence>
<keyword evidence="13 23" id="KW-1133">Transmembrane helix</keyword>
<evidence type="ECO:0000313" key="28">
    <source>
        <dbReference type="Proteomes" id="UP000631545"/>
    </source>
</evidence>
<dbReference type="InterPro" id="IPR050122">
    <property type="entry name" value="RTK"/>
</dbReference>
<dbReference type="SMART" id="SM00429">
    <property type="entry name" value="IPT"/>
    <property type="match status" value="3"/>
</dbReference>
<evidence type="ECO:0000256" key="22">
    <source>
        <dbReference type="SAM" id="MobiDB-lite"/>
    </source>
</evidence>
<evidence type="ECO:0000256" key="6">
    <source>
        <dbReference type="ARBA" id="ARBA00022692"/>
    </source>
</evidence>
<dbReference type="GO" id="GO:0016477">
    <property type="term" value="P:cell migration"/>
    <property type="evidence" value="ECO:0007669"/>
    <property type="project" value="TreeGrafter"/>
</dbReference>
<evidence type="ECO:0000256" key="9">
    <source>
        <dbReference type="ARBA" id="ARBA00022741"/>
    </source>
</evidence>
<dbReference type="SMART" id="SM00630">
    <property type="entry name" value="Sema"/>
    <property type="match status" value="1"/>
</dbReference>
<evidence type="ECO:0000256" key="1">
    <source>
        <dbReference type="ARBA" id="ARBA00004479"/>
    </source>
</evidence>
<keyword evidence="28" id="KW-1185">Reference proteome</keyword>
<dbReference type="PROSITE" id="PS50011">
    <property type="entry name" value="PROTEIN_KINASE_DOM"/>
    <property type="match status" value="1"/>
</dbReference>
<dbReference type="EMBL" id="WBND01000176">
    <property type="protein sequence ID" value="NXC83030.1"/>
    <property type="molecule type" value="Genomic_DNA"/>
</dbReference>
<accession>A0A851QUH7</accession>
<dbReference type="Proteomes" id="UP000631545">
    <property type="component" value="Unassembled WGS sequence"/>
</dbReference>
<dbReference type="EC" id="2.7.10.1" evidence="3"/>
<dbReference type="InterPro" id="IPR000719">
    <property type="entry name" value="Prot_kinase_dom"/>
</dbReference>
<feature type="signal peptide" evidence="24">
    <location>
        <begin position="1"/>
        <end position="22"/>
    </location>
</feature>
<dbReference type="GO" id="GO:0007399">
    <property type="term" value="P:nervous system development"/>
    <property type="evidence" value="ECO:0007669"/>
    <property type="project" value="TreeGrafter"/>
</dbReference>
<feature type="compositionally biased region" description="Pro residues" evidence="22">
    <location>
        <begin position="1465"/>
        <end position="1474"/>
    </location>
</feature>
<feature type="compositionally biased region" description="Acidic residues" evidence="22">
    <location>
        <begin position="1487"/>
        <end position="1501"/>
    </location>
</feature>
<dbReference type="SUPFAM" id="SSF81296">
    <property type="entry name" value="E set domains"/>
    <property type="match status" value="3"/>
</dbReference>
<evidence type="ECO:0000256" key="8">
    <source>
        <dbReference type="ARBA" id="ARBA00022737"/>
    </source>
</evidence>
<dbReference type="GO" id="GO:0006909">
    <property type="term" value="P:phagocytosis"/>
    <property type="evidence" value="ECO:0007669"/>
    <property type="project" value="TreeGrafter"/>
</dbReference>
<feature type="non-terminal residue" evidence="27">
    <location>
        <position position="1"/>
    </location>
</feature>
<comment type="similarity">
    <text evidence="2">Belongs to the plexin family.</text>
</comment>
<name>A0A851QUH7_TYCCO</name>
<dbReference type="GO" id="GO:0004714">
    <property type="term" value="F:transmembrane receptor protein tyrosine kinase activity"/>
    <property type="evidence" value="ECO:0007669"/>
    <property type="project" value="UniProtKB-EC"/>
</dbReference>
<dbReference type="Pfam" id="PF01437">
    <property type="entry name" value="PSI"/>
    <property type="match status" value="1"/>
</dbReference>
<comment type="subcellular location">
    <subcellularLocation>
        <location evidence="1">Membrane</location>
        <topology evidence="1">Single-pass type I membrane protein</topology>
    </subcellularLocation>
</comment>
<evidence type="ECO:0000256" key="2">
    <source>
        <dbReference type="ARBA" id="ARBA00010297"/>
    </source>
</evidence>
<feature type="domain" description="Sema" evidence="26">
    <location>
        <begin position="27"/>
        <end position="543"/>
    </location>
</feature>
<evidence type="ECO:0000256" key="16">
    <source>
        <dbReference type="ARBA" id="ARBA00023157"/>
    </source>
</evidence>
<gene>
    <name evidence="27" type="primary">Mst1r</name>
    <name evidence="27" type="ORF">CERCOR_R01736</name>
</gene>
<dbReference type="Pfam" id="PF07714">
    <property type="entry name" value="PK_Tyr_Ser-Thr"/>
    <property type="match status" value="1"/>
</dbReference>
<dbReference type="GO" id="GO:0007169">
    <property type="term" value="P:cell surface receptor protein tyrosine kinase signaling pathway"/>
    <property type="evidence" value="ECO:0007669"/>
    <property type="project" value="TreeGrafter"/>
</dbReference>
<dbReference type="FunFam" id="2.130.10.10:FF:000194">
    <property type="entry name" value="Macrophage-stimulating 1 receptor a"/>
    <property type="match status" value="1"/>
</dbReference>
<dbReference type="SUPFAM" id="SSF103575">
    <property type="entry name" value="Plexin repeat"/>
    <property type="match status" value="1"/>
</dbReference>
<dbReference type="PRINTS" id="PR00109">
    <property type="entry name" value="TYRKINASE"/>
</dbReference>
<feature type="chain" id="PRO_5032347027" description="receptor protein-tyrosine kinase" evidence="24">
    <location>
        <begin position="23"/>
        <end position="1501"/>
    </location>
</feature>
<evidence type="ECO:0000256" key="12">
    <source>
        <dbReference type="ARBA" id="ARBA00022843"/>
    </source>
</evidence>
<dbReference type="Gene3D" id="3.30.1680.10">
    <property type="entry name" value="ligand-binding face of the semaphorins, domain 2"/>
    <property type="match status" value="1"/>
</dbReference>
<evidence type="ECO:0000256" key="23">
    <source>
        <dbReference type="SAM" id="Phobius"/>
    </source>
</evidence>
<evidence type="ECO:0000256" key="3">
    <source>
        <dbReference type="ARBA" id="ARBA00011902"/>
    </source>
</evidence>
<evidence type="ECO:0000256" key="24">
    <source>
        <dbReference type="SAM" id="SignalP"/>
    </source>
</evidence>
<keyword evidence="6 23" id="KW-0812">Transmembrane</keyword>
<keyword evidence="9 21" id="KW-0547">Nucleotide-binding</keyword>
<evidence type="ECO:0000256" key="17">
    <source>
        <dbReference type="ARBA" id="ARBA00023170"/>
    </source>
</evidence>
<reference evidence="27" key="1">
    <citation type="submission" date="2019-09" db="EMBL/GenBank/DDBJ databases">
        <title>Bird 10,000 Genomes (B10K) Project - Family phase.</title>
        <authorList>
            <person name="Zhang G."/>
        </authorList>
    </citation>
    <scope>NUCLEOTIDE SEQUENCE</scope>
    <source>
        <strain evidence="27">OUT-0024</strain>
        <tissue evidence="27">Muscle</tissue>
    </source>
</reference>
<evidence type="ECO:0000313" key="27">
    <source>
        <dbReference type="EMBL" id="NXC83030.1"/>
    </source>
</evidence>
<evidence type="ECO:0000256" key="10">
    <source>
        <dbReference type="ARBA" id="ARBA00022777"/>
    </source>
</evidence>
<dbReference type="InterPro" id="IPR017441">
    <property type="entry name" value="Protein_kinase_ATP_BS"/>
</dbReference>
<dbReference type="SMART" id="SM00423">
    <property type="entry name" value="PSI"/>
    <property type="match status" value="1"/>
</dbReference>
<dbReference type="Gene3D" id="3.30.200.20">
    <property type="entry name" value="Phosphorylase Kinase, domain 1"/>
    <property type="match status" value="1"/>
</dbReference>
<dbReference type="InterPro" id="IPR014756">
    <property type="entry name" value="Ig_E-set"/>
</dbReference>
<dbReference type="InterPro" id="IPR002909">
    <property type="entry name" value="IPT_dom"/>
</dbReference>
<comment type="caution">
    <text evidence="20">Lacks conserved residue(s) required for the propagation of feature annotation.</text>
</comment>
<dbReference type="PROSITE" id="PS51004">
    <property type="entry name" value="SEMA"/>
    <property type="match status" value="1"/>
</dbReference>
<feature type="domain" description="Protein kinase" evidence="25">
    <location>
        <begin position="1180"/>
        <end position="1444"/>
    </location>
</feature>
<evidence type="ECO:0000256" key="21">
    <source>
        <dbReference type="PROSITE-ProRule" id="PRU10141"/>
    </source>
</evidence>
<proteinExistence type="inferred from homology"/>
<dbReference type="GO" id="GO:0005524">
    <property type="term" value="F:ATP binding"/>
    <property type="evidence" value="ECO:0007669"/>
    <property type="project" value="UniProtKB-UniRule"/>
</dbReference>
<dbReference type="Gene3D" id="1.10.510.10">
    <property type="entry name" value="Transferase(Phosphotransferase) domain 1"/>
    <property type="match status" value="1"/>
</dbReference>
<dbReference type="PANTHER" id="PTHR24416">
    <property type="entry name" value="TYROSINE-PROTEIN KINASE RECEPTOR"/>
    <property type="match status" value="1"/>
</dbReference>
<dbReference type="FunFam" id="3.30.1680.10:FF:000006">
    <property type="entry name" value="Macrophage-stimulating 1 receptor b"/>
    <property type="match status" value="1"/>
</dbReference>
<dbReference type="InterPro" id="IPR016201">
    <property type="entry name" value="PSI"/>
</dbReference>
<keyword evidence="18" id="KW-0325">Glycoprotein</keyword>
<dbReference type="CDD" id="cd00102">
    <property type="entry name" value="IPT"/>
    <property type="match status" value="1"/>
</dbReference>
<dbReference type="InterPro" id="IPR001627">
    <property type="entry name" value="Semap_dom"/>
</dbReference>
<sequence length="1501" mass="164577">MGLSCCVCLLLLLTLALLGAGAWQCPRIPYSSTRNFSIPYTLPSLDAGSPIQNVAVFTDSDGPVAVFVAVRNRILLVSPELRLLSVLVTGPVGSAKCEICRLCPATTDGPEDTDNVLLLLDPLEPWLYSCGTARHGLCYQHQLEVRDGKVAITATHCLYSAMGNSPAFCPDCVVSPLGTSATVVATSYASFFYLGSTINSSVAAQYSPQSVSVRRLKGTLDGFSNDFQWLTVLPQYRNNYTIHYVHSFADGDHVYFLTVQPERPGSTVYHTRLARLSAHERDLRRYRELVLDCRFESKRRRRRSKEEDAERDIAYNVLQAAHAARPGARLARDLGINDTDMVLFGAFAESRPESRVPQENSAVCAFPLRLLSQAMEEGMEKCCGTGHQPLLRGLSFFQPVEYCPHNVNLSAPVVNTRCWDQPTLIPAASHKVDLFNGQLTGVLLTSLFVTAVGNVTVAHLGTAEGRIFQVGWGSGGMTGPGRLWGMLSPLLCPVQMVLQRSSSYLLTLSNFSLGEPGPVRGAMGLQSHSLFFSAGTKVWLLNVTGPGCRHFSTCQRCLRAERFMGCGWCRDGCRRRHECPSHWVQDSCPPVLTDFHPRSAPLRGRTRMTLCGMTFRSHWDPDPSRGPPAAFRVAVGGRGCSVLPEESQSYRSLPTSRRKEFVDVLVCELEPGGPAAVGGPADVVLTVEEPARPSGFRVYGSATLDGFIFVEPHVSALHPPFGPRGGGTLLSLHGTHLWAGSSWRVMVNGSECALTGQPRQGNGTIRCTAPAAGDLGAAWVTLWIDGEEFPAPEPFQYRPDPTVSAIVPSCSYEGSLLTIIGTHLNSVYRAKIRFEARGVVTQATECESPLAPERLLCRSPAFPLESKAEVVLGNLQQLGNLSVLLDGAHGRWLFRLRYYSRPKLYPLEKEGGRFRLKPGDDEIEVKQLGLDAVATCMNITMTVGGRDCHPNVLKNEVTCRLPRELRLPPAGARVEVCVNGACEALGWVLSAPTSLNLAASLALGIGVTFLVCCILAAVLFHWRWRKRRGECRARRALLMSPRPLPRHPRPTPLLPAGTENLELLAQPGRSDPPVTIQRPGVDYREVLGKWVSPVGDGVPGAASPHPASACPTVLNTAGTPGPVGPRTRITSAGANGSAGAAGGGSPVPLLRATSCCLEDLRPELLEEVKDILIPEERLVTHRHQVIGKGHFGSVYHGTYTDPLLGDLHCAVKSLHRITDLEEVEEFLREGILMKSFHHPQVLSLLGVCLPRHGLPLVVLPYMRHGDLRQFIRSQERSPTVKELIGFGLQVALGMEYLAQKKFVHRDLAARNCMLDETLTVKVADFGLARDVFGKEYYSIRQHRHAKLPVKWMALESLQTQKFTTKSDVWSFGVLMWELLTRGASPYAGVDPYDMARYLLQGRRLPQPSHCPDTLYRVMLSCWAPAPEDRPSFTGLVGELEHVLATLDGEHYVNLAVTYITLDWDPPFPPAPPGQLPDSEDEDKHSEEEEEEKEEDDDMSVC</sequence>
<dbReference type="SUPFAM" id="SSF56112">
    <property type="entry name" value="Protein kinase-like (PK-like)"/>
    <property type="match status" value="1"/>
</dbReference>
<comment type="catalytic activity">
    <reaction evidence="19">
        <text>L-tyrosyl-[protein] + ATP = O-phospho-L-tyrosyl-[protein] + ADP + H(+)</text>
        <dbReference type="Rhea" id="RHEA:10596"/>
        <dbReference type="Rhea" id="RHEA-COMP:10136"/>
        <dbReference type="Rhea" id="RHEA-COMP:20101"/>
        <dbReference type="ChEBI" id="CHEBI:15378"/>
        <dbReference type="ChEBI" id="CHEBI:30616"/>
        <dbReference type="ChEBI" id="CHEBI:46858"/>
        <dbReference type="ChEBI" id="CHEBI:61978"/>
        <dbReference type="ChEBI" id="CHEBI:456216"/>
        <dbReference type="EC" id="2.7.10.1"/>
    </reaction>
</comment>
<keyword evidence="8" id="KW-0677">Repeat</keyword>
<feature type="transmembrane region" description="Helical" evidence="23">
    <location>
        <begin position="997"/>
        <end position="1022"/>
    </location>
</feature>
<feature type="non-terminal residue" evidence="27">
    <location>
        <position position="1501"/>
    </location>
</feature>
<dbReference type="FunFam" id="1.10.510.10:FF:000093">
    <property type="entry name" value="Hepatocyte growth factor receptor"/>
    <property type="match status" value="1"/>
</dbReference>
<dbReference type="FunFam" id="3.30.200.20:FF:000188">
    <property type="entry name" value="Hepatocyte growth factor receptor"/>
    <property type="match status" value="1"/>
</dbReference>
<keyword evidence="10" id="KW-0418">Kinase</keyword>
<dbReference type="GO" id="GO:0043235">
    <property type="term" value="C:receptor complex"/>
    <property type="evidence" value="ECO:0007669"/>
    <property type="project" value="TreeGrafter"/>
</dbReference>
<dbReference type="InterPro" id="IPR008266">
    <property type="entry name" value="Tyr_kinase_AS"/>
</dbReference>
<evidence type="ECO:0000256" key="7">
    <source>
        <dbReference type="ARBA" id="ARBA00022729"/>
    </source>
</evidence>
<dbReference type="Pfam" id="PF01403">
    <property type="entry name" value="Sema"/>
    <property type="match status" value="1"/>
</dbReference>
<dbReference type="Gene3D" id="2.60.40.10">
    <property type="entry name" value="Immunoglobulins"/>
    <property type="match status" value="2"/>
</dbReference>
<dbReference type="InterPro" id="IPR001245">
    <property type="entry name" value="Ser-Thr/Tyr_kinase_cat_dom"/>
</dbReference>
<comment type="caution">
    <text evidence="27">The sequence shown here is derived from an EMBL/GenBank/DDBJ whole genome shotgun (WGS) entry which is preliminary data.</text>
</comment>